<feature type="domain" description="Tail sheath protein C-terminal" evidence="3">
    <location>
        <begin position="520"/>
        <end position="625"/>
    </location>
</feature>
<organism evidence="4 5">
    <name type="scientific">Kribbella orskensis</name>
    <dbReference type="NCBI Taxonomy" id="2512216"/>
    <lineage>
        <taxon>Bacteria</taxon>
        <taxon>Bacillati</taxon>
        <taxon>Actinomycetota</taxon>
        <taxon>Actinomycetes</taxon>
        <taxon>Propionibacteriales</taxon>
        <taxon>Kribbellaceae</taxon>
        <taxon>Kribbella</taxon>
    </lineage>
</organism>
<reference evidence="4 5" key="1">
    <citation type="journal article" date="2015" name="Stand. Genomic Sci.">
        <title>Genomic Encyclopedia of Bacterial and Archaeal Type Strains, Phase III: the genomes of soil and plant-associated and newly described type strains.</title>
        <authorList>
            <person name="Whitman W.B."/>
            <person name="Woyke T."/>
            <person name="Klenk H.P."/>
            <person name="Zhou Y."/>
            <person name="Lilburn T.G."/>
            <person name="Beck B.J."/>
            <person name="De Vos P."/>
            <person name="Vandamme P."/>
            <person name="Eisen J.A."/>
            <person name="Garrity G."/>
            <person name="Hugenholtz P."/>
            <person name="Kyrpides N.C."/>
        </authorList>
    </citation>
    <scope>NUCLEOTIDE SEQUENCE [LARGE SCALE GENOMIC DNA]</scope>
    <source>
        <strain evidence="4 5">VKM Ac-2538</strain>
    </source>
</reference>
<proteinExistence type="inferred from homology"/>
<accession>A0ABY2BA26</accession>
<dbReference type="EMBL" id="SLWM01000024">
    <property type="protein sequence ID" value="TCO12912.1"/>
    <property type="molecule type" value="Genomic_DNA"/>
</dbReference>
<keyword evidence="5" id="KW-1185">Reference proteome</keyword>
<feature type="domain" description="Tail sheath protein subtilisin-like" evidence="2">
    <location>
        <begin position="360"/>
        <end position="519"/>
    </location>
</feature>
<dbReference type="Proteomes" id="UP000295818">
    <property type="component" value="Unassembled WGS sequence"/>
</dbReference>
<comment type="caution">
    <text evidence="4">The sequence shown here is derived from an EMBL/GenBank/DDBJ whole genome shotgun (WGS) entry which is preliminary data.</text>
</comment>
<evidence type="ECO:0000259" key="3">
    <source>
        <dbReference type="Pfam" id="PF17482"/>
    </source>
</evidence>
<evidence type="ECO:0000313" key="5">
    <source>
        <dbReference type="Proteomes" id="UP000295818"/>
    </source>
</evidence>
<gene>
    <name evidence="4" type="ORF">EV644_12436</name>
</gene>
<dbReference type="Pfam" id="PF04984">
    <property type="entry name" value="Phage_sheath_1"/>
    <property type="match status" value="1"/>
</dbReference>
<dbReference type="PANTHER" id="PTHR35861:SF1">
    <property type="entry name" value="PHAGE TAIL SHEATH PROTEIN"/>
    <property type="match status" value="1"/>
</dbReference>
<name>A0ABY2BA26_9ACTN</name>
<evidence type="ECO:0008006" key="6">
    <source>
        <dbReference type="Google" id="ProtNLM"/>
    </source>
</evidence>
<comment type="similarity">
    <text evidence="1">Belongs to the myoviridae tail sheath protein family.</text>
</comment>
<dbReference type="InterPro" id="IPR020287">
    <property type="entry name" value="Tail_sheath_C"/>
</dbReference>
<dbReference type="Pfam" id="PF17482">
    <property type="entry name" value="Phage_sheath_1C"/>
    <property type="match status" value="1"/>
</dbReference>
<evidence type="ECO:0000313" key="4">
    <source>
        <dbReference type="EMBL" id="TCO12912.1"/>
    </source>
</evidence>
<dbReference type="InterPro" id="IPR052042">
    <property type="entry name" value="Tail_sheath_structural"/>
</dbReference>
<dbReference type="PANTHER" id="PTHR35861">
    <property type="match status" value="1"/>
</dbReference>
<protein>
    <recommendedName>
        <fullName evidence="6">Tail sheath protein C-terminal domain-containing protein</fullName>
    </recommendedName>
</protein>
<dbReference type="Gene3D" id="3.40.50.11780">
    <property type="match status" value="1"/>
</dbReference>
<evidence type="ECO:0000256" key="1">
    <source>
        <dbReference type="ARBA" id="ARBA00008005"/>
    </source>
</evidence>
<dbReference type="InterPro" id="IPR035089">
    <property type="entry name" value="Phage_sheath_subtilisin"/>
</dbReference>
<evidence type="ECO:0000259" key="2">
    <source>
        <dbReference type="Pfam" id="PF04984"/>
    </source>
</evidence>
<sequence>MPEYLTPGVYVEETSFRSKSIEGVATSTLGMVGATRYGPLPHVLTIADPGGAAPINLPVVTNTDPPLVTSYTEFERAFGGLGNVSERTNYLALSVRAFFGNGGRRVYIARAFGWPRDGQGEIDQAQVDAQFATRGVATGGAEAAQWRARWPGLAGREMKVDVTFTRGKNIVVRGADAQGVETARLTTVREFALVELAALVDGRPPQFPDDQLPDPVNLRVVLRDPVDRDLKFEGAGGGLEAIPPGQAGFHIQLTVMVTWADRVDVYTELAIDPRHPRSIMKVLNQQDPADEFALVWLRQIGDPTAAQLLTALLAADSQGYLTGGADGTDVIPRDLEGEEVSPNDPRKPATGLFALADIDDIAIVAMPDTASFADEGLRKTAVDSLIGHCERQRYRMAVVDPPIESSISEVREFRSQFDTKYAALYYPWLEIVDPNAVPDPGSPVPKLMLPPSGFVAGIYARSDIERGVHKAPANEVILGLTKFERNVTYGQQGVLNPEGINALRFFEGRSNRVWGARTLSSDPEWKYVNVRRLFIYLEHSIDKATQWAVFEPNNERLWASIRQTIEDFLLVTWRTGALMGTRPEEAYFVRCDRTTMSQNDLDNGRLICLIGVAPTYPAEFVIFRIGQWTADANRTT</sequence>
<dbReference type="RefSeq" id="WP_132195158.1">
    <property type="nucleotide sequence ID" value="NZ_SLWM01000024.1"/>
</dbReference>